<dbReference type="Gene3D" id="1.10.1200.10">
    <property type="entry name" value="ACP-like"/>
    <property type="match status" value="1"/>
</dbReference>
<dbReference type="Proteomes" id="UP000032101">
    <property type="component" value="Unassembled WGS sequence"/>
</dbReference>
<evidence type="ECO:0000313" key="2">
    <source>
        <dbReference type="Proteomes" id="UP000032101"/>
    </source>
</evidence>
<sequence>MKEQVLSIIYNAIENENHSLAQPISLEQGEDTALYGAGGVLDSMSLVSIVIDVEQMLEEQLGVKMTLVNDSAMSPKRSPFQSVSTFANYILELNAQVPHGR</sequence>
<protein>
    <recommendedName>
        <fullName evidence="3">Carrier domain-containing protein</fullName>
    </recommendedName>
</protein>
<gene>
    <name evidence="1" type="ORF">RL74_02165</name>
</gene>
<dbReference type="PATRIC" id="fig|294.124.peg.440"/>
<dbReference type="EMBL" id="JXNZ01000011">
    <property type="protein sequence ID" value="KIQ61077.1"/>
    <property type="molecule type" value="Genomic_DNA"/>
</dbReference>
<evidence type="ECO:0000313" key="1">
    <source>
        <dbReference type="EMBL" id="KIQ61077.1"/>
    </source>
</evidence>
<organism evidence="1 2">
    <name type="scientific">Pseudomonas fluorescens</name>
    <dbReference type="NCBI Taxonomy" id="294"/>
    <lineage>
        <taxon>Bacteria</taxon>
        <taxon>Pseudomonadati</taxon>
        <taxon>Pseudomonadota</taxon>
        <taxon>Gammaproteobacteria</taxon>
        <taxon>Pseudomonadales</taxon>
        <taxon>Pseudomonadaceae</taxon>
        <taxon>Pseudomonas</taxon>
    </lineage>
</organism>
<evidence type="ECO:0008006" key="3">
    <source>
        <dbReference type="Google" id="ProtNLM"/>
    </source>
</evidence>
<dbReference type="OrthoDB" id="4239100at2"/>
<name>A0A0D0PKM3_PSEFL</name>
<proteinExistence type="predicted"/>
<accession>A0A0D0PKM3</accession>
<dbReference type="RefSeq" id="WP_042728187.1">
    <property type="nucleotide sequence ID" value="NZ_JXNZ01000011.1"/>
</dbReference>
<reference evidence="1 2" key="1">
    <citation type="submission" date="2015-01" db="EMBL/GenBank/DDBJ databases">
        <title>Draft Genome Sequence of the Biocontrol and Plant Growth-Promoting Rhizobacteria (PGPR) Pseudomonas fluorescens UM270.</title>
        <authorList>
            <person name="Hernandez-Salmeron J.E."/>
            <person name="Santoyo G."/>
            <person name="Moreno-Hagelsieb G."/>
            <person name="Hernandez-Leon R."/>
        </authorList>
    </citation>
    <scope>NUCLEOTIDE SEQUENCE [LARGE SCALE GENOMIC DNA]</scope>
    <source>
        <strain evidence="1 2">UM270</strain>
    </source>
</reference>
<dbReference type="InterPro" id="IPR036736">
    <property type="entry name" value="ACP-like_sf"/>
</dbReference>
<dbReference type="AlphaFoldDB" id="A0A0D0PKM3"/>
<comment type="caution">
    <text evidence="1">The sequence shown here is derived from an EMBL/GenBank/DDBJ whole genome shotgun (WGS) entry which is preliminary data.</text>
</comment>